<feature type="transmembrane region" description="Helical" evidence="1">
    <location>
        <begin position="52"/>
        <end position="72"/>
    </location>
</feature>
<keyword evidence="1" id="KW-0812">Transmembrane</keyword>
<dbReference type="Proteomes" id="UP000663937">
    <property type="component" value="Chromosome"/>
</dbReference>
<feature type="transmembrane region" description="Helical" evidence="1">
    <location>
        <begin position="79"/>
        <end position="97"/>
    </location>
</feature>
<evidence type="ECO:0000313" key="3">
    <source>
        <dbReference type="EMBL" id="QTE28419.1"/>
    </source>
</evidence>
<dbReference type="RefSeq" id="WP_227422654.1">
    <property type="nucleotide sequence ID" value="NZ_CP071868.1"/>
</dbReference>
<feature type="domain" description="Endonuclease/exonuclease/phosphatase" evidence="2">
    <location>
        <begin position="121"/>
        <end position="327"/>
    </location>
</feature>
<dbReference type="KEGG" id="psic:J4E96_13660"/>
<dbReference type="AlphaFoldDB" id="A0A8A4ZBN6"/>
<keyword evidence="1" id="KW-1133">Transmembrane helix</keyword>
<feature type="transmembrane region" description="Helical" evidence="1">
    <location>
        <begin position="21"/>
        <end position="40"/>
    </location>
</feature>
<gene>
    <name evidence="3" type="ORF">J4E96_13660</name>
</gene>
<sequence>MTPPGRPRRDRRRVVRQVVRAAGLGVGIGAGVLLAFGRPTGLTGAAGFAQAISFRAVLAFALAAAAALAAALPGRRRRVGLVAVLALAALLQAVVLADRGLVPAGVAAGPAPRDGLVVLAANTESGASAADLADLVRATGANVAVLPETTRAVADDVAARLAASGTPMQVLSRQSSDHVASATALLVAATLGTYAIDGVADTALASFTAVPVDGSGPTLVAVHATPPAARAAMDPWRRSTAWATAVCRDTRDVVVAGDFNATLDHPAFAALAPCVDAAEAAGAAGLGTWPSSAPRLLATPIDHVLVDGRRWRVLSFAVLDAVPRSDHRPVVARLARR</sequence>
<accession>A0A8A4ZBN6</accession>
<dbReference type="EMBL" id="CP071868">
    <property type="protein sequence ID" value="QTE28419.1"/>
    <property type="molecule type" value="Genomic_DNA"/>
</dbReference>
<proteinExistence type="predicted"/>
<dbReference type="InterPro" id="IPR005135">
    <property type="entry name" value="Endo/exonuclease/phosphatase"/>
</dbReference>
<evidence type="ECO:0000256" key="1">
    <source>
        <dbReference type="SAM" id="Phobius"/>
    </source>
</evidence>
<keyword evidence="1" id="KW-0472">Membrane</keyword>
<reference evidence="3" key="1">
    <citation type="submission" date="2021-03" db="EMBL/GenBank/DDBJ databases">
        <title>Pengzhenrongella sicca gen. nov., sp. nov., a new member of suborder Micrococcineae isolated from High-Arctic tundra soil.</title>
        <authorList>
            <person name="Peng F."/>
        </authorList>
    </citation>
    <scope>NUCLEOTIDE SEQUENCE</scope>
    <source>
        <strain evidence="3">LRZ-2</strain>
    </source>
</reference>
<name>A0A8A4ZBN6_9MICO</name>
<protein>
    <submittedName>
        <fullName evidence="3">Endonuclease/exonuclease/phosphatase family protein</fullName>
    </submittedName>
</protein>
<keyword evidence="3" id="KW-0255">Endonuclease</keyword>
<dbReference type="InterPro" id="IPR036691">
    <property type="entry name" value="Endo/exonu/phosph_ase_sf"/>
</dbReference>
<dbReference type="GO" id="GO:0004519">
    <property type="term" value="F:endonuclease activity"/>
    <property type="evidence" value="ECO:0007669"/>
    <property type="project" value="UniProtKB-KW"/>
</dbReference>
<keyword evidence="3" id="KW-0378">Hydrolase</keyword>
<dbReference type="Pfam" id="PF03372">
    <property type="entry name" value="Exo_endo_phos"/>
    <property type="match status" value="1"/>
</dbReference>
<keyword evidence="4" id="KW-1185">Reference proteome</keyword>
<evidence type="ECO:0000313" key="4">
    <source>
        <dbReference type="Proteomes" id="UP000663937"/>
    </source>
</evidence>
<dbReference type="SUPFAM" id="SSF56219">
    <property type="entry name" value="DNase I-like"/>
    <property type="match status" value="1"/>
</dbReference>
<evidence type="ECO:0000259" key="2">
    <source>
        <dbReference type="Pfam" id="PF03372"/>
    </source>
</evidence>
<dbReference type="Gene3D" id="3.60.10.10">
    <property type="entry name" value="Endonuclease/exonuclease/phosphatase"/>
    <property type="match status" value="1"/>
</dbReference>
<keyword evidence="3" id="KW-0540">Nuclease</keyword>
<organism evidence="3 4">
    <name type="scientific">Pengzhenrongella sicca</name>
    <dbReference type="NCBI Taxonomy" id="2819238"/>
    <lineage>
        <taxon>Bacteria</taxon>
        <taxon>Bacillati</taxon>
        <taxon>Actinomycetota</taxon>
        <taxon>Actinomycetes</taxon>
        <taxon>Micrococcales</taxon>
        <taxon>Pengzhenrongella</taxon>
    </lineage>
</organism>